<proteinExistence type="predicted"/>
<evidence type="ECO:0000313" key="2">
    <source>
        <dbReference type="Proteomes" id="UP000821865"/>
    </source>
</evidence>
<organism evidence="1 2">
    <name type="scientific">Dermacentor silvarum</name>
    <name type="common">Tick</name>
    <dbReference type="NCBI Taxonomy" id="543639"/>
    <lineage>
        <taxon>Eukaryota</taxon>
        <taxon>Metazoa</taxon>
        <taxon>Ecdysozoa</taxon>
        <taxon>Arthropoda</taxon>
        <taxon>Chelicerata</taxon>
        <taxon>Arachnida</taxon>
        <taxon>Acari</taxon>
        <taxon>Parasitiformes</taxon>
        <taxon>Ixodida</taxon>
        <taxon>Ixodoidea</taxon>
        <taxon>Ixodidae</taxon>
        <taxon>Rhipicephalinae</taxon>
        <taxon>Dermacentor</taxon>
    </lineage>
</organism>
<dbReference type="EMBL" id="CM023473">
    <property type="protein sequence ID" value="KAH7954570.1"/>
    <property type="molecule type" value="Genomic_DNA"/>
</dbReference>
<accession>A0ACB8CZI3</accession>
<reference evidence="1" key="1">
    <citation type="submission" date="2020-05" db="EMBL/GenBank/DDBJ databases">
        <title>Large-scale comparative analyses of tick genomes elucidate their genetic diversity and vector capacities.</title>
        <authorList>
            <person name="Jia N."/>
            <person name="Wang J."/>
            <person name="Shi W."/>
            <person name="Du L."/>
            <person name="Sun Y."/>
            <person name="Zhan W."/>
            <person name="Jiang J."/>
            <person name="Wang Q."/>
            <person name="Zhang B."/>
            <person name="Ji P."/>
            <person name="Sakyi L.B."/>
            <person name="Cui X."/>
            <person name="Yuan T."/>
            <person name="Jiang B."/>
            <person name="Yang W."/>
            <person name="Lam T.T.-Y."/>
            <person name="Chang Q."/>
            <person name="Ding S."/>
            <person name="Wang X."/>
            <person name="Zhu J."/>
            <person name="Ruan X."/>
            <person name="Zhao L."/>
            <person name="Wei J."/>
            <person name="Que T."/>
            <person name="Du C."/>
            <person name="Cheng J."/>
            <person name="Dai P."/>
            <person name="Han X."/>
            <person name="Huang E."/>
            <person name="Gao Y."/>
            <person name="Liu J."/>
            <person name="Shao H."/>
            <person name="Ye R."/>
            <person name="Li L."/>
            <person name="Wei W."/>
            <person name="Wang X."/>
            <person name="Wang C."/>
            <person name="Yang T."/>
            <person name="Huo Q."/>
            <person name="Li W."/>
            <person name="Guo W."/>
            <person name="Chen H."/>
            <person name="Zhou L."/>
            <person name="Ni X."/>
            <person name="Tian J."/>
            <person name="Zhou Y."/>
            <person name="Sheng Y."/>
            <person name="Liu T."/>
            <person name="Pan Y."/>
            <person name="Xia L."/>
            <person name="Li J."/>
            <person name="Zhao F."/>
            <person name="Cao W."/>
        </authorList>
    </citation>
    <scope>NUCLEOTIDE SEQUENCE</scope>
    <source>
        <strain evidence="1">Dsil-2018</strain>
    </source>
</reference>
<evidence type="ECO:0000313" key="1">
    <source>
        <dbReference type="EMBL" id="KAH7954570.1"/>
    </source>
</evidence>
<keyword evidence="2" id="KW-1185">Reference proteome</keyword>
<dbReference type="Proteomes" id="UP000821865">
    <property type="component" value="Chromosome 4"/>
</dbReference>
<protein>
    <submittedName>
        <fullName evidence="1">Uncharacterized protein</fullName>
    </submittedName>
</protein>
<gene>
    <name evidence="1" type="ORF">HPB49_019944</name>
</gene>
<sequence length="709" mass="78746">MDLPDFDRVCTATKQGERCWLSSNTTAWNQVLHELALELIEARPGTLRLQPMERVYVAGDYTAASQKAALIVTSLLEQHACIQEISVCVTSDVGEATDQGPFTIRFQPSTGLNTSRTVRRLEVTQRTLVQAQVAGKLHALEGTDTIGSLEYLRLSLLGGQTKLEADLEVLLKRNASSITTLELLFFGQSNSILSVLPSLRNCESLTLKSFANLQELPQTMEYAMQLISTSVVLKELDISPLTETWISPLAEALTKRGIFTRLYVRLEDCSPAPLFAILEGSTTLNKLHIAARAIDESCEEALARFLRKNKSLCRLVLFFSDVESGMGRLAQALTENTTLNYLEFGHVFMPSTAVSELCRALSRNKTLKELVFPASGTQFSTDERMALAQQLARDGCYNRVQLAWVEADVVGLCKALSSPATCPEQLTLYDICQLSEHAVDLLFGALGSSIVRNLNIVIERDPKGKGIPVCEMIRVNRHLRSLHLSVQRYAEPVVNRVLSALAVNTGIEQITIEIFSLTMPETFTALEYFFSRNKAATEVSLHCDRGLAYQHLIQLTDAISKNSLIVDLELPCYVFGDRSSFPLFESVRQNKMALNRAIEFVQLHIAERAYAIAFEQFFDKHCLLAHYMKITGKAQALAIFDIASARHFLQENFLVITGVTQRGVIKCHPASVTQADSLNADCWCVIVSYLKITDVLTSSCSSTKNNLKH</sequence>
<name>A0ACB8CZI3_DERSI</name>
<comment type="caution">
    <text evidence="1">The sequence shown here is derived from an EMBL/GenBank/DDBJ whole genome shotgun (WGS) entry which is preliminary data.</text>
</comment>